<comment type="caution">
    <text evidence="2">The sequence shown here is derived from an EMBL/GenBank/DDBJ whole genome shotgun (WGS) entry which is preliminary data.</text>
</comment>
<reference evidence="2 3" key="1">
    <citation type="journal article" date="2018" name="Plant J.">
        <title>Genome sequences of Chlorella sorokiniana UTEX 1602 and Micractinium conductrix SAG 241.80: implications to maltose excretion by a green alga.</title>
        <authorList>
            <person name="Arriola M.B."/>
            <person name="Velmurugan N."/>
            <person name="Zhang Y."/>
            <person name="Plunkett M.H."/>
            <person name="Hondzo H."/>
            <person name="Barney B.M."/>
        </authorList>
    </citation>
    <scope>NUCLEOTIDE SEQUENCE [LARGE SCALE GENOMIC DNA]</scope>
    <source>
        <strain evidence="2 3">SAG 241.80</strain>
    </source>
</reference>
<sequence length="61" mass="6948">MPPVLQRTASLNTRRGQGFSTAKHRPTVQRIIVANRAAAQEVPQPLHDSYSEIDYTPRYKK</sequence>
<feature type="region of interest" description="Disordered" evidence="1">
    <location>
        <begin position="1"/>
        <end position="23"/>
    </location>
</feature>
<name>A0A2P6V5Z2_9CHLO</name>
<dbReference type="EMBL" id="LHPF02000026">
    <property type="protein sequence ID" value="PSC69504.1"/>
    <property type="molecule type" value="Genomic_DNA"/>
</dbReference>
<proteinExistence type="predicted"/>
<organism evidence="2 3">
    <name type="scientific">Micractinium conductrix</name>
    <dbReference type="NCBI Taxonomy" id="554055"/>
    <lineage>
        <taxon>Eukaryota</taxon>
        <taxon>Viridiplantae</taxon>
        <taxon>Chlorophyta</taxon>
        <taxon>core chlorophytes</taxon>
        <taxon>Trebouxiophyceae</taxon>
        <taxon>Chlorellales</taxon>
        <taxon>Chlorellaceae</taxon>
        <taxon>Chlorella clade</taxon>
        <taxon>Micractinium</taxon>
    </lineage>
</organism>
<feature type="region of interest" description="Disordered" evidence="1">
    <location>
        <begin position="41"/>
        <end position="61"/>
    </location>
</feature>
<keyword evidence="3" id="KW-1185">Reference proteome</keyword>
<evidence type="ECO:0000313" key="2">
    <source>
        <dbReference type="EMBL" id="PSC69504.1"/>
    </source>
</evidence>
<protein>
    <submittedName>
        <fullName evidence="2">Uncharacterized protein</fullName>
    </submittedName>
</protein>
<gene>
    <name evidence="2" type="ORF">C2E20_7006</name>
</gene>
<accession>A0A2P6V5Z2</accession>
<dbReference type="AlphaFoldDB" id="A0A2P6V5Z2"/>
<evidence type="ECO:0000256" key="1">
    <source>
        <dbReference type="SAM" id="MobiDB-lite"/>
    </source>
</evidence>
<dbReference type="OrthoDB" id="10517298at2759"/>
<dbReference type="Proteomes" id="UP000239649">
    <property type="component" value="Unassembled WGS sequence"/>
</dbReference>
<feature type="compositionally biased region" description="Polar residues" evidence="1">
    <location>
        <begin position="7"/>
        <end position="20"/>
    </location>
</feature>
<evidence type="ECO:0000313" key="3">
    <source>
        <dbReference type="Proteomes" id="UP000239649"/>
    </source>
</evidence>